<evidence type="ECO:0000313" key="1">
    <source>
        <dbReference type="EMBL" id="CAG6646143.1"/>
    </source>
</evidence>
<dbReference type="AlphaFoldDB" id="A0A8D8W540"/>
<reference evidence="1" key="1">
    <citation type="submission" date="2021-05" db="EMBL/GenBank/DDBJ databases">
        <authorList>
            <person name="Alioto T."/>
            <person name="Alioto T."/>
            <person name="Gomez Garrido J."/>
        </authorList>
    </citation>
    <scope>NUCLEOTIDE SEQUENCE</scope>
</reference>
<sequence length="104" mass="12129">MSKLLLCSWEPEGIHLNRVSSIIYRSIRQYTTCLFKDLKKRERCHGNNCVNHRMMGQPIQKPTTLGTRTNDLQPVSSTLRRSVSLFILSSVMYVLFHQVSKYKI</sequence>
<accession>A0A8D8W540</accession>
<proteinExistence type="predicted"/>
<protein>
    <submittedName>
        <fullName evidence="1">Uncharacterized protein</fullName>
    </submittedName>
</protein>
<dbReference type="EMBL" id="HBUF01140389">
    <property type="protein sequence ID" value="CAG6646143.1"/>
    <property type="molecule type" value="Transcribed_RNA"/>
</dbReference>
<name>A0A8D8W540_9HEMI</name>
<organism evidence="1">
    <name type="scientific">Cacopsylla melanoneura</name>
    <dbReference type="NCBI Taxonomy" id="428564"/>
    <lineage>
        <taxon>Eukaryota</taxon>
        <taxon>Metazoa</taxon>
        <taxon>Ecdysozoa</taxon>
        <taxon>Arthropoda</taxon>
        <taxon>Hexapoda</taxon>
        <taxon>Insecta</taxon>
        <taxon>Pterygota</taxon>
        <taxon>Neoptera</taxon>
        <taxon>Paraneoptera</taxon>
        <taxon>Hemiptera</taxon>
        <taxon>Sternorrhyncha</taxon>
        <taxon>Psylloidea</taxon>
        <taxon>Psyllidae</taxon>
        <taxon>Psyllinae</taxon>
        <taxon>Cacopsylla</taxon>
    </lineage>
</organism>